<feature type="non-terminal residue" evidence="1">
    <location>
        <position position="120"/>
    </location>
</feature>
<dbReference type="AlphaFoldDB" id="A0A401T9Y7"/>
<dbReference type="STRING" id="137246.A0A401T9Y7"/>
<dbReference type="EMBL" id="BEZZ01028807">
    <property type="protein sequence ID" value="GCC39459.1"/>
    <property type="molecule type" value="Genomic_DNA"/>
</dbReference>
<proteinExistence type="predicted"/>
<gene>
    <name evidence="1" type="ORF">chiPu_0023894</name>
</gene>
<dbReference type="Proteomes" id="UP000287033">
    <property type="component" value="Unassembled WGS sequence"/>
</dbReference>
<accession>A0A401T9Y7</accession>
<keyword evidence="2" id="KW-1185">Reference proteome</keyword>
<comment type="caution">
    <text evidence="1">The sequence shown here is derived from an EMBL/GenBank/DDBJ whole genome shotgun (WGS) entry which is preliminary data.</text>
</comment>
<evidence type="ECO:0000313" key="2">
    <source>
        <dbReference type="Proteomes" id="UP000287033"/>
    </source>
</evidence>
<protein>
    <submittedName>
        <fullName evidence="1">Uncharacterized protein</fullName>
    </submittedName>
</protein>
<organism evidence="1 2">
    <name type="scientific">Chiloscyllium punctatum</name>
    <name type="common">Brownbanded bambooshark</name>
    <name type="synonym">Hemiscyllium punctatum</name>
    <dbReference type="NCBI Taxonomy" id="137246"/>
    <lineage>
        <taxon>Eukaryota</taxon>
        <taxon>Metazoa</taxon>
        <taxon>Chordata</taxon>
        <taxon>Craniata</taxon>
        <taxon>Vertebrata</taxon>
        <taxon>Chondrichthyes</taxon>
        <taxon>Elasmobranchii</taxon>
        <taxon>Galeomorphii</taxon>
        <taxon>Galeoidea</taxon>
        <taxon>Orectolobiformes</taxon>
        <taxon>Hemiscylliidae</taxon>
        <taxon>Chiloscyllium</taxon>
    </lineage>
</organism>
<sequence length="120" mass="13027">MGWYFPFPIRLRHVFPVRHGDGNIPPPPPTSAPILGVRISLAVLRGKRVDGFEGVGAHWRGNERGAWVGEGGGFREELESLIQEQLRKGEDSGNLRALRHIVDFISSGGGSPLALPTSPP</sequence>
<evidence type="ECO:0000313" key="1">
    <source>
        <dbReference type="EMBL" id="GCC39459.1"/>
    </source>
</evidence>
<name>A0A401T9Y7_CHIPU</name>
<reference evidence="1 2" key="1">
    <citation type="journal article" date="2018" name="Nat. Ecol. Evol.">
        <title>Shark genomes provide insights into elasmobranch evolution and the origin of vertebrates.</title>
        <authorList>
            <person name="Hara Y"/>
            <person name="Yamaguchi K"/>
            <person name="Onimaru K"/>
            <person name="Kadota M"/>
            <person name="Koyanagi M"/>
            <person name="Keeley SD"/>
            <person name="Tatsumi K"/>
            <person name="Tanaka K"/>
            <person name="Motone F"/>
            <person name="Kageyama Y"/>
            <person name="Nozu R"/>
            <person name="Adachi N"/>
            <person name="Nishimura O"/>
            <person name="Nakagawa R"/>
            <person name="Tanegashima C"/>
            <person name="Kiyatake I"/>
            <person name="Matsumoto R"/>
            <person name="Murakumo K"/>
            <person name="Nishida K"/>
            <person name="Terakita A"/>
            <person name="Kuratani S"/>
            <person name="Sato K"/>
            <person name="Hyodo S Kuraku.S."/>
        </authorList>
    </citation>
    <scope>NUCLEOTIDE SEQUENCE [LARGE SCALE GENOMIC DNA]</scope>
</reference>